<keyword evidence="4" id="KW-0735">Signal-anchor</keyword>
<dbReference type="PANTHER" id="PTHR31311:SF3">
    <property type="entry name" value="GLYCOSYLTRANSFERASE 7-RELATED"/>
    <property type="match status" value="1"/>
</dbReference>
<feature type="non-terminal residue" evidence="6">
    <location>
        <position position="90"/>
    </location>
</feature>
<accession>A0ABC8SEK9</accession>
<evidence type="ECO:0000256" key="4">
    <source>
        <dbReference type="ARBA" id="ARBA00022968"/>
    </source>
</evidence>
<dbReference type="AlphaFoldDB" id="A0ABC8SEK9"/>
<keyword evidence="2" id="KW-0328">Glycosyltransferase</keyword>
<dbReference type="EMBL" id="CAUOFW020002724">
    <property type="protein sequence ID" value="CAK9155570.1"/>
    <property type="molecule type" value="Genomic_DNA"/>
</dbReference>
<gene>
    <name evidence="6" type="ORF">ILEXP_LOCUS23983</name>
</gene>
<name>A0ABC8SEK9_9AQUA</name>
<dbReference type="Proteomes" id="UP001642360">
    <property type="component" value="Unassembled WGS sequence"/>
</dbReference>
<dbReference type="PANTHER" id="PTHR31311">
    <property type="entry name" value="XYLOGLUCAN 6-XYLOSYLTRANSFERASE 5-RELATED-RELATED"/>
    <property type="match status" value="1"/>
</dbReference>
<keyword evidence="3" id="KW-0808">Transferase</keyword>
<evidence type="ECO:0000313" key="6">
    <source>
        <dbReference type="EMBL" id="CAK9155570.1"/>
    </source>
</evidence>
<evidence type="ECO:0000256" key="1">
    <source>
        <dbReference type="ARBA" id="ARBA00004323"/>
    </source>
</evidence>
<sequence length="90" mass="10450">MTSHAGTEKGMRRLRWRHAEKVSESYGALREQYLKQEGYGKDTGRRPFITHFTGCQPCSGDHNPMYGGNSCWRGMERALNFADYQVLRNY</sequence>
<evidence type="ECO:0000256" key="2">
    <source>
        <dbReference type="ARBA" id="ARBA00022676"/>
    </source>
</evidence>
<evidence type="ECO:0000256" key="3">
    <source>
        <dbReference type="ARBA" id="ARBA00022679"/>
    </source>
</evidence>
<organism evidence="6 7">
    <name type="scientific">Ilex paraguariensis</name>
    <name type="common">yerba mate</name>
    <dbReference type="NCBI Taxonomy" id="185542"/>
    <lineage>
        <taxon>Eukaryota</taxon>
        <taxon>Viridiplantae</taxon>
        <taxon>Streptophyta</taxon>
        <taxon>Embryophyta</taxon>
        <taxon>Tracheophyta</taxon>
        <taxon>Spermatophyta</taxon>
        <taxon>Magnoliopsida</taxon>
        <taxon>eudicotyledons</taxon>
        <taxon>Gunneridae</taxon>
        <taxon>Pentapetalae</taxon>
        <taxon>asterids</taxon>
        <taxon>campanulids</taxon>
        <taxon>Aquifoliales</taxon>
        <taxon>Aquifoliaceae</taxon>
        <taxon>Ilex</taxon>
    </lineage>
</organism>
<protein>
    <submittedName>
        <fullName evidence="6">Uncharacterized protein</fullName>
    </submittedName>
</protein>
<comment type="caution">
    <text evidence="6">The sequence shown here is derived from an EMBL/GenBank/DDBJ whole genome shotgun (WGS) entry which is preliminary data.</text>
</comment>
<keyword evidence="4" id="KW-0812">Transmembrane</keyword>
<evidence type="ECO:0000313" key="7">
    <source>
        <dbReference type="Proteomes" id="UP001642360"/>
    </source>
</evidence>
<dbReference type="GO" id="GO:0000139">
    <property type="term" value="C:Golgi membrane"/>
    <property type="evidence" value="ECO:0007669"/>
    <property type="project" value="UniProtKB-SubCell"/>
</dbReference>
<proteinExistence type="predicted"/>
<dbReference type="GO" id="GO:0016757">
    <property type="term" value="F:glycosyltransferase activity"/>
    <property type="evidence" value="ECO:0007669"/>
    <property type="project" value="UniProtKB-KW"/>
</dbReference>
<reference evidence="6 7" key="1">
    <citation type="submission" date="2024-02" db="EMBL/GenBank/DDBJ databases">
        <authorList>
            <person name="Vignale AGUSTIN F."/>
            <person name="Sosa J E."/>
            <person name="Modenutti C."/>
        </authorList>
    </citation>
    <scope>NUCLEOTIDE SEQUENCE [LARGE SCALE GENOMIC DNA]</scope>
</reference>
<comment type="subcellular location">
    <subcellularLocation>
        <location evidence="1">Golgi apparatus membrane</location>
        <topology evidence="1">Single-pass type II membrane protein</topology>
    </subcellularLocation>
</comment>
<evidence type="ECO:0000256" key="5">
    <source>
        <dbReference type="ARBA" id="ARBA00023034"/>
    </source>
</evidence>
<keyword evidence="5" id="KW-0333">Golgi apparatus</keyword>
<keyword evidence="7" id="KW-1185">Reference proteome</keyword>
<dbReference type="InterPro" id="IPR008630">
    <property type="entry name" value="Glyco_trans_34"/>
</dbReference>